<reference evidence="2" key="1">
    <citation type="submission" date="2025-08" db="UniProtKB">
        <authorList>
            <consortium name="RefSeq"/>
        </authorList>
    </citation>
    <scope>IDENTIFICATION</scope>
    <source>
        <tissue evidence="2">Testes</tissue>
    </source>
</reference>
<keyword evidence="1" id="KW-1185">Reference proteome</keyword>
<proteinExistence type="predicted"/>
<dbReference type="Proteomes" id="UP000694865">
    <property type="component" value="Unplaced"/>
</dbReference>
<accession>A0ABM0MH92</accession>
<sequence>SGDTAVIQSAIAHWESLTCLTFPPYNAATGHTARINFIKGDGSLSLRECALFIIQAGFCTHTCTYSNDGVCDDGGYGSRNSVCSYGTDCVDCGLRLSTTVLCNNTCKYPNDGICDDGGDIHYSICDYGTDCADCGMRSNILELCTDTCVYPHNGYCDDGGEGSHYSHCDYGTDCADCGIRPSTSKS</sequence>
<dbReference type="GeneID" id="102806170"/>
<evidence type="ECO:0000313" key="2">
    <source>
        <dbReference type="RefSeq" id="XP_006819383.1"/>
    </source>
</evidence>
<gene>
    <name evidence="2" type="primary">LOC102806170</name>
</gene>
<protein>
    <submittedName>
        <fullName evidence="2">Delta-like protein 4-like</fullName>
    </submittedName>
</protein>
<dbReference type="RefSeq" id="XP_006819383.1">
    <property type="nucleotide sequence ID" value="XM_006819320.1"/>
</dbReference>
<name>A0ABM0MH92_SACKO</name>
<organism evidence="1 2">
    <name type="scientific">Saccoglossus kowalevskii</name>
    <name type="common">Acorn worm</name>
    <dbReference type="NCBI Taxonomy" id="10224"/>
    <lineage>
        <taxon>Eukaryota</taxon>
        <taxon>Metazoa</taxon>
        <taxon>Hemichordata</taxon>
        <taxon>Enteropneusta</taxon>
        <taxon>Harrimaniidae</taxon>
        <taxon>Saccoglossus</taxon>
    </lineage>
</organism>
<feature type="non-terminal residue" evidence="2">
    <location>
        <position position="1"/>
    </location>
</feature>
<evidence type="ECO:0000313" key="1">
    <source>
        <dbReference type="Proteomes" id="UP000694865"/>
    </source>
</evidence>